<dbReference type="SUPFAM" id="SSF48452">
    <property type="entry name" value="TPR-like"/>
    <property type="match status" value="1"/>
</dbReference>
<dbReference type="Gene3D" id="1.25.40.10">
    <property type="entry name" value="Tetratricopeptide repeat domain"/>
    <property type="match status" value="1"/>
</dbReference>
<dbReference type="AlphaFoldDB" id="A0A9P4Q6B5"/>
<accession>A0A9P4Q6B5</accession>
<comment type="caution">
    <text evidence="1">The sequence shown here is derived from an EMBL/GenBank/DDBJ whole genome shotgun (WGS) entry which is preliminary data.</text>
</comment>
<evidence type="ECO:0000313" key="2">
    <source>
        <dbReference type="Proteomes" id="UP000799441"/>
    </source>
</evidence>
<sequence>MDVLSSSIPSLKLEDLLNNGSGRSWVLSFADIYMRFGQPRRAIELLEKLNGRQDADLIEDHSKRLASQHVLARVYLADGQVAAAVQLTEHVVKVQEIELAEDHPGCFASQRVLANAY</sequence>
<reference evidence="1" key="1">
    <citation type="journal article" date="2020" name="Stud. Mycol.">
        <title>101 Dothideomycetes genomes: a test case for predicting lifestyles and emergence of pathogens.</title>
        <authorList>
            <person name="Haridas S."/>
            <person name="Albert R."/>
            <person name="Binder M."/>
            <person name="Bloem J."/>
            <person name="Labutti K."/>
            <person name="Salamov A."/>
            <person name="Andreopoulos B."/>
            <person name="Baker S."/>
            <person name="Barry K."/>
            <person name="Bills G."/>
            <person name="Bluhm B."/>
            <person name="Cannon C."/>
            <person name="Castanera R."/>
            <person name="Culley D."/>
            <person name="Daum C."/>
            <person name="Ezra D."/>
            <person name="Gonzalez J."/>
            <person name="Henrissat B."/>
            <person name="Kuo A."/>
            <person name="Liang C."/>
            <person name="Lipzen A."/>
            <person name="Lutzoni F."/>
            <person name="Magnuson J."/>
            <person name="Mondo S."/>
            <person name="Nolan M."/>
            <person name="Ohm R."/>
            <person name="Pangilinan J."/>
            <person name="Park H.-J."/>
            <person name="Ramirez L."/>
            <person name="Alfaro M."/>
            <person name="Sun H."/>
            <person name="Tritt A."/>
            <person name="Yoshinaga Y."/>
            <person name="Zwiers L.-H."/>
            <person name="Turgeon B."/>
            <person name="Goodwin S."/>
            <person name="Spatafora J."/>
            <person name="Crous P."/>
            <person name="Grigoriev I."/>
        </authorList>
    </citation>
    <scope>NUCLEOTIDE SEQUENCE</scope>
    <source>
        <strain evidence="1">CBS 116435</strain>
    </source>
</reference>
<gene>
    <name evidence="1" type="ORF">K431DRAFT_284994</name>
</gene>
<keyword evidence="2" id="KW-1185">Reference proteome</keyword>
<dbReference type="InterPro" id="IPR011990">
    <property type="entry name" value="TPR-like_helical_dom_sf"/>
</dbReference>
<organism evidence="1 2">
    <name type="scientific">Polychaeton citri CBS 116435</name>
    <dbReference type="NCBI Taxonomy" id="1314669"/>
    <lineage>
        <taxon>Eukaryota</taxon>
        <taxon>Fungi</taxon>
        <taxon>Dikarya</taxon>
        <taxon>Ascomycota</taxon>
        <taxon>Pezizomycotina</taxon>
        <taxon>Dothideomycetes</taxon>
        <taxon>Dothideomycetidae</taxon>
        <taxon>Capnodiales</taxon>
        <taxon>Capnodiaceae</taxon>
        <taxon>Polychaeton</taxon>
    </lineage>
</organism>
<proteinExistence type="predicted"/>
<dbReference type="EMBL" id="MU003791">
    <property type="protein sequence ID" value="KAF2721397.1"/>
    <property type="molecule type" value="Genomic_DNA"/>
</dbReference>
<dbReference type="Proteomes" id="UP000799441">
    <property type="component" value="Unassembled WGS sequence"/>
</dbReference>
<evidence type="ECO:0000313" key="1">
    <source>
        <dbReference type="EMBL" id="KAF2721397.1"/>
    </source>
</evidence>
<protein>
    <submittedName>
        <fullName evidence="1">Uncharacterized protein</fullName>
    </submittedName>
</protein>
<dbReference type="Pfam" id="PF13374">
    <property type="entry name" value="TPR_10"/>
    <property type="match status" value="1"/>
</dbReference>
<dbReference type="OrthoDB" id="20872at2759"/>
<name>A0A9P4Q6B5_9PEZI</name>